<dbReference type="PANTHER" id="PTHR43179:SF7">
    <property type="entry name" value="RHAMNOSYLTRANSFERASE WBBL"/>
    <property type="match status" value="1"/>
</dbReference>
<name>A0ABN9XD02_9DINO</name>
<evidence type="ECO:0000259" key="1">
    <source>
        <dbReference type="Pfam" id="PF00535"/>
    </source>
</evidence>
<feature type="non-terminal residue" evidence="2">
    <location>
        <position position="1"/>
    </location>
</feature>
<evidence type="ECO:0000313" key="3">
    <source>
        <dbReference type="Proteomes" id="UP001189429"/>
    </source>
</evidence>
<proteinExistence type="predicted"/>
<dbReference type="InterPro" id="IPR029044">
    <property type="entry name" value="Nucleotide-diphossugar_trans"/>
</dbReference>
<protein>
    <recommendedName>
        <fullName evidence="1">Glycosyltransferase 2-like domain-containing protein</fullName>
    </recommendedName>
</protein>
<dbReference type="InterPro" id="IPR001173">
    <property type="entry name" value="Glyco_trans_2-like"/>
</dbReference>
<keyword evidence="3" id="KW-1185">Reference proteome</keyword>
<dbReference type="PANTHER" id="PTHR43179">
    <property type="entry name" value="RHAMNOSYLTRANSFERASE WBBL"/>
    <property type="match status" value="1"/>
</dbReference>
<dbReference type="SUPFAM" id="SSF53448">
    <property type="entry name" value="Nucleotide-diphospho-sugar transferases"/>
    <property type="match status" value="1"/>
</dbReference>
<accession>A0ABN9XD02</accession>
<evidence type="ECO:0000313" key="2">
    <source>
        <dbReference type="EMBL" id="CAK0897447.1"/>
    </source>
</evidence>
<dbReference type="EMBL" id="CAUYUJ010020334">
    <property type="protein sequence ID" value="CAK0897447.1"/>
    <property type="molecule type" value="Genomic_DNA"/>
</dbReference>
<gene>
    <name evidence="2" type="ORF">PCOR1329_LOCUS75620</name>
</gene>
<comment type="caution">
    <text evidence="2">The sequence shown here is derived from an EMBL/GenBank/DDBJ whole genome shotgun (WGS) entry which is preliminary data.</text>
</comment>
<sequence>EPSGGQVSGNGSQPLVSFVWTVHNRATVAANALLCVFRTAHEVPSAEFVVYDDGSTDDMTALVSLMGTLQREFGARVVALSSPPGQTQGYAVACSTALRQAKGKYAVLLHADVCPLPGWLGVLVRTIETFPGAGIVGPMMVSPQGEVLEMGGSVFQHGRAALRERFTAPDEVMLLHATAADFAGGACLLLDRQLFLSQSPFGPQSAPAAFEAADAALTMRAAGYLTVVQPLSVVVRAKGVSYTASETEEQMRIDQLGFYNRHKDQLDLHCPPPDACTERENV</sequence>
<organism evidence="2 3">
    <name type="scientific">Prorocentrum cordatum</name>
    <dbReference type="NCBI Taxonomy" id="2364126"/>
    <lineage>
        <taxon>Eukaryota</taxon>
        <taxon>Sar</taxon>
        <taxon>Alveolata</taxon>
        <taxon>Dinophyceae</taxon>
        <taxon>Prorocentrales</taxon>
        <taxon>Prorocentraceae</taxon>
        <taxon>Prorocentrum</taxon>
    </lineage>
</organism>
<reference evidence="2" key="1">
    <citation type="submission" date="2023-10" db="EMBL/GenBank/DDBJ databases">
        <authorList>
            <person name="Chen Y."/>
            <person name="Shah S."/>
            <person name="Dougan E. K."/>
            <person name="Thang M."/>
            <person name="Chan C."/>
        </authorList>
    </citation>
    <scope>NUCLEOTIDE SEQUENCE [LARGE SCALE GENOMIC DNA]</scope>
</reference>
<feature type="domain" description="Glycosyltransferase 2-like" evidence="1">
    <location>
        <begin position="17"/>
        <end position="154"/>
    </location>
</feature>
<dbReference type="Proteomes" id="UP001189429">
    <property type="component" value="Unassembled WGS sequence"/>
</dbReference>
<feature type="non-terminal residue" evidence="2">
    <location>
        <position position="282"/>
    </location>
</feature>
<dbReference type="Pfam" id="PF00535">
    <property type="entry name" value="Glycos_transf_2"/>
    <property type="match status" value="1"/>
</dbReference>
<dbReference type="Gene3D" id="3.90.550.10">
    <property type="entry name" value="Spore Coat Polysaccharide Biosynthesis Protein SpsA, Chain A"/>
    <property type="match status" value="1"/>
</dbReference>